<reference evidence="1 2" key="1">
    <citation type="submission" date="2019-06" db="EMBL/GenBank/DDBJ databases">
        <title>Sequencing the genomes of 1000 actinobacteria strains.</title>
        <authorList>
            <person name="Klenk H.-P."/>
        </authorList>
    </citation>
    <scope>NUCLEOTIDE SEQUENCE [LARGE SCALE GENOMIC DNA]</scope>
    <source>
        <strain evidence="1 2">DSM 46837</strain>
    </source>
</reference>
<gene>
    <name evidence="1" type="ORF">FHU33_1587</name>
</gene>
<proteinExistence type="predicted"/>
<keyword evidence="2" id="KW-1185">Reference proteome</keyword>
<comment type="caution">
    <text evidence="1">The sequence shown here is derived from an EMBL/GenBank/DDBJ whole genome shotgun (WGS) entry which is preliminary data.</text>
</comment>
<dbReference type="EMBL" id="VFQE01000001">
    <property type="protein sequence ID" value="TQN42193.1"/>
    <property type="molecule type" value="Genomic_DNA"/>
</dbReference>
<name>A0A543PDP4_9ACTN</name>
<dbReference type="RefSeq" id="WP_142024844.1">
    <property type="nucleotide sequence ID" value="NZ_VFQE01000001.1"/>
</dbReference>
<dbReference type="Gene3D" id="2.170.220.10">
    <property type="match status" value="1"/>
</dbReference>
<evidence type="ECO:0000313" key="1">
    <source>
        <dbReference type="EMBL" id="TQN42193.1"/>
    </source>
</evidence>
<dbReference type="OrthoDB" id="5193028at2"/>
<accession>A0A543PDP4</accession>
<organism evidence="1 2">
    <name type="scientific">Blastococcus colisei</name>
    <dbReference type="NCBI Taxonomy" id="1564162"/>
    <lineage>
        <taxon>Bacteria</taxon>
        <taxon>Bacillati</taxon>
        <taxon>Actinomycetota</taxon>
        <taxon>Actinomycetes</taxon>
        <taxon>Geodermatophilales</taxon>
        <taxon>Geodermatophilaceae</taxon>
        <taxon>Blastococcus</taxon>
    </lineage>
</organism>
<dbReference type="AlphaFoldDB" id="A0A543PDP4"/>
<dbReference type="Proteomes" id="UP000319865">
    <property type="component" value="Unassembled WGS sequence"/>
</dbReference>
<sequence>MTCTHCSAVEQRGRYCVGCGKLLPPSSLPARRVRLAPRHLLDDDTQPVLRFRVNPRLSVENETPAAV</sequence>
<protein>
    <submittedName>
        <fullName evidence="1">Uncharacterized protein</fullName>
    </submittedName>
</protein>
<evidence type="ECO:0000313" key="2">
    <source>
        <dbReference type="Proteomes" id="UP000319865"/>
    </source>
</evidence>